<evidence type="ECO:0000313" key="1">
    <source>
        <dbReference type="EMBL" id="MCV2366590.1"/>
    </source>
</evidence>
<proteinExistence type="predicted"/>
<keyword evidence="2" id="KW-1185">Reference proteome</keyword>
<comment type="caution">
    <text evidence="1">The sequence shown here is derived from an EMBL/GenBank/DDBJ whole genome shotgun (WGS) entry which is preliminary data.</text>
</comment>
<name>A0ABT2YBV3_9BURK</name>
<organism evidence="1 2">
    <name type="scientific">Roseateles oligotrophus</name>
    <dbReference type="NCBI Taxonomy" id="1769250"/>
    <lineage>
        <taxon>Bacteria</taxon>
        <taxon>Pseudomonadati</taxon>
        <taxon>Pseudomonadota</taxon>
        <taxon>Betaproteobacteria</taxon>
        <taxon>Burkholderiales</taxon>
        <taxon>Sphaerotilaceae</taxon>
        <taxon>Roseateles</taxon>
    </lineage>
</organism>
<dbReference type="EMBL" id="JAJIRN010000001">
    <property type="protein sequence ID" value="MCV2366590.1"/>
    <property type="molecule type" value="Genomic_DNA"/>
</dbReference>
<dbReference type="Gene3D" id="1.25.40.10">
    <property type="entry name" value="Tetratricopeptide repeat domain"/>
    <property type="match status" value="1"/>
</dbReference>
<reference evidence="1 2" key="1">
    <citation type="submission" date="2021-11" db="EMBL/GenBank/DDBJ databases">
        <authorList>
            <person name="Liang Q."/>
            <person name="Mou H."/>
            <person name="Liu Z."/>
        </authorList>
    </citation>
    <scope>NUCLEOTIDE SEQUENCE [LARGE SCALE GENOMIC DNA]</scope>
    <source>
        <strain evidence="1 2">CHU3</strain>
    </source>
</reference>
<evidence type="ECO:0000313" key="2">
    <source>
        <dbReference type="Proteomes" id="UP001209701"/>
    </source>
</evidence>
<dbReference type="Proteomes" id="UP001209701">
    <property type="component" value="Unassembled WGS sequence"/>
</dbReference>
<evidence type="ECO:0008006" key="3">
    <source>
        <dbReference type="Google" id="ProtNLM"/>
    </source>
</evidence>
<protein>
    <recommendedName>
        <fullName evidence="3">Sel1 repeat family protein</fullName>
    </recommendedName>
</protein>
<accession>A0ABT2YBV3</accession>
<sequence length="349" mass="38956">MNFTLKTETLLKLRAKRLRELLQERVSTPVPEPFNYKDATAYALGHNDLRALRASAQAANEGSPWDEQCTEAERTGRRSFLATRLTEYARRFDVQVEDMEGLIDQWQPTASRAQHPAFSIDEIERMRAAGIPQQAFELLVHYEDSGEEPTAEDLDLFRRGIKSSEAAGNTALTLYMGPLAVRLVNQKTGQAAQLGVALLELLSEASEILFPKVQLAIALKNGWGVAQNLERARSLCRLIRQTLTAGEDVFSSDVGHVEFLMLQGKLHGHSSLLQERKLAFQSFREAADLGSGQAALMVAHYLHPLRPDNEPDMFSGVVPHDISSSERYFELALRRGYNPHTKAFPEGAL</sequence>
<dbReference type="InterPro" id="IPR011990">
    <property type="entry name" value="TPR-like_helical_dom_sf"/>
</dbReference>
<gene>
    <name evidence="1" type="ORF">LNV07_00540</name>
</gene>